<organism evidence="11 12">
    <name type="scientific">Budvicia aquatica</name>
    <dbReference type="NCBI Taxonomy" id="82979"/>
    <lineage>
        <taxon>Bacteria</taxon>
        <taxon>Pseudomonadati</taxon>
        <taxon>Pseudomonadota</taxon>
        <taxon>Gammaproteobacteria</taxon>
        <taxon>Enterobacterales</taxon>
        <taxon>Budviciaceae</taxon>
        <taxon>Budvicia</taxon>
    </lineage>
</organism>
<keyword evidence="10" id="KW-0997">Cell inner membrane</keyword>
<keyword evidence="11" id="KW-0969">Cilium</keyword>
<dbReference type="EMBL" id="PDDX01000001">
    <property type="protein sequence ID" value="PHI29595.1"/>
    <property type="molecule type" value="Genomic_DNA"/>
</dbReference>
<dbReference type="Pfam" id="PF03748">
    <property type="entry name" value="FliL"/>
    <property type="match status" value="1"/>
</dbReference>
<dbReference type="OrthoDB" id="6555669at2"/>
<evidence type="ECO:0000256" key="6">
    <source>
        <dbReference type="ARBA" id="ARBA00022692"/>
    </source>
</evidence>
<evidence type="ECO:0000313" key="11">
    <source>
        <dbReference type="EMBL" id="PHI29595.1"/>
    </source>
</evidence>
<dbReference type="AlphaFoldDB" id="A0A2C6DMB9"/>
<dbReference type="Proteomes" id="UP000224974">
    <property type="component" value="Unassembled WGS sequence"/>
</dbReference>
<evidence type="ECO:0000256" key="10">
    <source>
        <dbReference type="RuleBase" id="RU364125"/>
    </source>
</evidence>
<evidence type="ECO:0000256" key="3">
    <source>
        <dbReference type="ARBA" id="ARBA00008281"/>
    </source>
</evidence>
<evidence type="ECO:0000256" key="1">
    <source>
        <dbReference type="ARBA" id="ARBA00002254"/>
    </source>
</evidence>
<dbReference type="GO" id="GO:0071973">
    <property type="term" value="P:bacterial-type flagellum-dependent cell motility"/>
    <property type="evidence" value="ECO:0007669"/>
    <property type="project" value="InterPro"/>
</dbReference>
<dbReference type="STRING" id="1111728.GCA_000427805_00493"/>
<dbReference type="GO" id="GO:0006935">
    <property type="term" value="P:chemotaxis"/>
    <property type="evidence" value="ECO:0007669"/>
    <property type="project" value="UniProtKB-KW"/>
</dbReference>
<keyword evidence="7 10" id="KW-0283">Flagellar rotation</keyword>
<keyword evidence="9 10" id="KW-0472">Membrane</keyword>
<comment type="subcellular location">
    <subcellularLocation>
        <location evidence="10">Cell inner membrane</location>
    </subcellularLocation>
    <subcellularLocation>
        <location evidence="2">Cell membrane</location>
        <topology evidence="2">Single-pass membrane protein</topology>
    </subcellularLocation>
</comment>
<accession>A0A2C6DMB9</accession>
<comment type="function">
    <text evidence="1 10">Controls the rotational direction of flagella during chemotaxis.</text>
</comment>
<sequence length="164" mass="18381">MKKHIILALIVAIFSASLTGCVMFFAGNQMQKKEQEGEGMSISSLFSSKEKETEVHFVSIKNIVITLNSGTGKDVNTEGYEHYLLLDLALTASNEELANKVESAIPLIQSSTVNLLTNMNYSDIRSMSVVELRQKLLDEYKKAYEELKMTVTFNDVLISKMVFQ</sequence>
<keyword evidence="12" id="KW-1185">Reference proteome</keyword>
<evidence type="ECO:0000256" key="9">
    <source>
        <dbReference type="ARBA" id="ARBA00023136"/>
    </source>
</evidence>
<keyword evidence="11" id="KW-0282">Flagellum</keyword>
<dbReference type="InterPro" id="IPR005503">
    <property type="entry name" value="FliL"/>
</dbReference>
<protein>
    <recommendedName>
        <fullName evidence="10">Flagellar protein FliL</fullName>
    </recommendedName>
</protein>
<evidence type="ECO:0000256" key="7">
    <source>
        <dbReference type="ARBA" id="ARBA00022779"/>
    </source>
</evidence>
<evidence type="ECO:0000313" key="12">
    <source>
        <dbReference type="Proteomes" id="UP000224974"/>
    </source>
</evidence>
<keyword evidence="11" id="KW-0966">Cell projection</keyword>
<reference evidence="12" key="1">
    <citation type="submission" date="2017-09" db="EMBL/GenBank/DDBJ databases">
        <title>FDA dAtabase for Regulatory Grade micrObial Sequences (FDA-ARGOS): Supporting development and validation of Infectious Disease Dx tests.</title>
        <authorList>
            <person name="Minogue T."/>
            <person name="Wolcott M."/>
            <person name="Wasieloski L."/>
            <person name="Aguilar W."/>
            <person name="Moore D."/>
            <person name="Tallon L."/>
            <person name="Sadzewicz L."/>
            <person name="Ott S."/>
            <person name="Zhao X."/>
            <person name="Nagaraj S."/>
            <person name="Vavikolanu K."/>
            <person name="Aluvathingal J."/>
            <person name="Nadendla S."/>
            <person name="Sichtig H."/>
        </authorList>
    </citation>
    <scope>NUCLEOTIDE SEQUENCE [LARGE SCALE GENOMIC DNA]</scope>
    <source>
        <strain evidence="12">FDAARGOS_387</strain>
    </source>
</reference>
<keyword evidence="5 10" id="KW-0145">Chemotaxis</keyword>
<comment type="similarity">
    <text evidence="3 10">Belongs to the FliL family.</text>
</comment>
<evidence type="ECO:0000256" key="5">
    <source>
        <dbReference type="ARBA" id="ARBA00022500"/>
    </source>
</evidence>
<keyword evidence="6 10" id="KW-0812">Transmembrane</keyword>
<keyword evidence="8 10" id="KW-1133">Transmembrane helix</keyword>
<dbReference type="RefSeq" id="WP_036014808.1">
    <property type="nucleotide sequence ID" value="NZ_PDDX01000001.1"/>
</dbReference>
<proteinExistence type="inferred from homology"/>
<gene>
    <name evidence="11" type="ORF">CRN84_09765</name>
</gene>
<dbReference type="GO" id="GO:0009425">
    <property type="term" value="C:bacterial-type flagellum basal body"/>
    <property type="evidence" value="ECO:0007669"/>
    <property type="project" value="InterPro"/>
</dbReference>
<evidence type="ECO:0000256" key="8">
    <source>
        <dbReference type="ARBA" id="ARBA00022989"/>
    </source>
</evidence>
<dbReference type="GO" id="GO:0005886">
    <property type="term" value="C:plasma membrane"/>
    <property type="evidence" value="ECO:0007669"/>
    <property type="project" value="UniProtKB-SubCell"/>
</dbReference>
<feature type="transmembrane region" description="Helical" evidence="10">
    <location>
        <begin position="6"/>
        <end position="26"/>
    </location>
</feature>
<comment type="caution">
    <text evidence="11">The sequence shown here is derived from an EMBL/GenBank/DDBJ whole genome shotgun (WGS) entry which is preliminary data.</text>
</comment>
<name>A0A2C6DMB9_9GAMM</name>
<dbReference type="PROSITE" id="PS51257">
    <property type="entry name" value="PROKAR_LIPOPROTEIN"/>
    <property type="match status" value="1"/>
</dbReference>
<evidence type="ECO:0000256" key="4">
    <source>
        <dbReference type="ARBA" id="ARBA00022475"/>
    </source>
</evidence>
<keyword evidence="4" id="KW-1003">Cell membrane</keyword>
<evidence type="ECO:0000256" key="2">
    <source>
        <dbReference type="ARBA" id="ARBA00004162"/>
    </source>
</evidence>